<gene>
    <name evidence="3" type="ORF">ALMOND_2B003103</name>
    <name evidence="2" type="ORF">L3X38_038770</name>
</gene>
<reference evidence="3" key="1">
    <citation type="submission" date="2019-07" db="EMBL/GenBank/DDBJ databases">
        <authorList>
            <person name="Alioto T."/>
            <person name="Alioto T."/>
            <person name="Gomez Garrido J."/>
        </authorList>
    </citation>
    <scope>NUCLEOTIDE SEQUENCE</scope>
</reference>
<dbReference type="OMA" id="GGCSCQG"/>
<dbReference type="InParanoid" id="A0A5E4F286"/>
<evidence type="ECO:0000313" key="3">
    <source>
        <dbReference type="EMBL" id="VVA21832.1"/>
    </source>
</evidence>
<reference evidence="4" key="2">
    <citation type="journal article" date="2020" name="Plant J.">
        <title>Transposons played a major role in the diversification between the closely related almond and peach genomes: results from the almond genome sequence.</title>
        <authorList>
            <person name="Alioto T."/>
            <person name="Alexiou K.G."/>
            <person name="Bardil A."/>
            <person name="Barteri F."/>
            <person name="Castanera R."/>
            <person name="Cruz F."/>
            <person name="Dhingra A."/>
            <person name="Duval H."/>
            <person name="Fernandez I Marti A."/>
            <person name="Frias L."/>
            <person name="Galan B."/>
            <person name="Garcia J.L."/>
            <person name="Howad W."/>
            <person name="Gomez-Garrido J."/>
            <person name="Gut M."/>
            <person name="Julca I."/>
            <person name="Morata J."/>
            <person name="Puigdomenech P."/>
            <person name="Ribeca P."/>
            <person name="Rubio Cabetas M.J."/>
            <person name="Vlasova A."/>
            <person name="Wirthensohn M."/>
            <person name="Garcia-Mas J."/>
            <person name="Gabaldon T."/>
            <person name="Casacuberta J.M."/>
            <person name="Arus P."/>
        </authorList>
    </citation>
    <scope>NUCLEOTIDE SEQUENCE [LARGE SCALE GENOMIC DNA]</scope>
    <source>
        <strain evidence="4">cv. Texas</strain>
    </source>
</reference>
<keyword evidence="5" id="KW-1185">Reference proteome</keyword>
<feature type="compositionally biased region" description="Low complexity" evidence="1">
    <location>
        <begin position="83"/>
        <end position="100"/>
    </location>
</feature>
<feature type="region of interest" description="Disordered" evidence="1">
    <location>
        <begin position="27"/>
        <end position="58"/>
    </location>
</feature>
<feature type="region of interest" description="Disordered" evidence="1">
    <location>
        <begin position="260"/>
        <end position="280"/>
    </location>
</feature>
<dbReference type="Proteomes" id="UP001054821">
    <property type="component" value="Chromosome 7"/>
</dbReference>
<dbReference type="PANTHER" id="PTHR34120">
    <property type="entry name" value="EXPRESSED PROTEIN"/>
    <property type="match status" value="1"/>
</dbReference>
<evidence type="ECO:0000313" key="5">
    <source>
        <dbReference type="Proteomes" id="UP001054821"/>
    </source>
</evidence>
<feature type="region of interest" description="Disordered" evidence="1">
    <location>
        <begin position="135"/>
        <end position="193"/>
    </location>
</feature>
<protein>
    <submittedName>
        <fullName evidence="3">Uncharacterized protein</fullName>
    </submittedName>
</protein>
<feature type="region of interest" description="Disordered" evidence="1">
    <location>
        <begin position="77"/>
        <end position="101"/>
    </location>
</feature>
<accession>A0A5E4F286</accession>
<proteinExistence type="predicted"/>
<reference evidence="2 5" key="3">
    <citation type="journal article" date="2022" name="G3 (Bethesda)">
        <title>Whole-genome sequence and methylome profiling of the almond [Prunus dulcis (Mill.) D.A. Webb] cultivar 'Nonpareil'.</title>
        <authorList>
            <person name="D'Amico-Willman K.M."/>
            <person name="Ouma W.Z."/>
            <person name="Meulia T."/>
            <person name="Sideli G.M."/>
            <person name="Gradziel T.M."/>
            <person name="Fresnedo-Ramirez J."/>
        </authorList>
    </citation>
    <scope>NUCLEOTIDE SEQUENCE [LARGE SCALE GENOMIC DNA]</scope>
    <source>
        <strain evidence="2">Clone GOH B32 T37-40</strain>
    </source>
</reference>
<dbReference type="Gramene" id="VVA21832">
    <property type="protein sequence ID" value="VVA21832"/>
    <property type="gene ID" value="Prudul26B003103"/>
</dbReference>
<feature type="region of interest" description="Disordered" evidence="1">
    <location>
        <begin position="216"/>
        <end position="245"/>
    </location>
</feature>
<evidence type="ECO:0000313" key="2">
    <source>
        <dbReference type="EMBL" id="KAI5319062.1"/>
    </source>
</evidence>
<name>A0A5E4F286_PRUDU</name>
<feature type="compositionally biased region" description="Basic residues" evidence="1">
    <location>
        <begin position="169"/>
        <end position="183"/>
    </location>
</feature>
<dbReference type="PANTHER" id="PTHR34120:SF2">
    <property type="entry name" value="OS01G0860900 PROTEIN"/>
    <property type="match status" value="1"/>
</dbReference>
<sequence>MPQVDLETLVSACAGGSMDRKIACETQADAITGVQDPPEEDDADEPAVPPDFPPESFWLSKDAEYDWFDRNAFYERKDSTKGNSNSNNLNPNPNHSNSNSQRFSLNLKSKAAIIGLPKPQKHNYVDTKNRRNCKAGNTRLFPKRSGSVGKSDAPMIEPSSPKVSCMGRVRSKRDRKRRFRNRQRSSAESSMEKAIKPVERRKTGFFASFRAMFRHGHRDKSAKSPYAAADSPPRHSSVMSGRARDRSAAYDFDTLSIDSLPRQSVESEPPGLGGMKRFVSGRRSGSWVGEAGIDVA</sequence>
<dbReference type="EMBL" id="CABIKO010000055">
    <property type="protein sequence ID" value="VVA21832.1"/>
    <property type="molecule type" value="Genomic_DNA"/>
</dbReference>
<dbReference type="AlphaFoldDB" id="A0A5E4F286"/>
<dbReference type="EMBL" id="JAJFAZ020000007">
    <property type="protein sequence ID" value="KAI5319062.1"/>
    <property type="molecule type" value="Genomic_DNA"/>
</dbReference>
<dbReference type="Proteomes" id="UP000327085">
    <property type="component" value="Chromosome 7"/>
</dbReference>
<organism evidence="3 4">
    <name type="scientific">Prunus dulcis</name>
    <name type="common">Almond</name>
    <name type="synonym">Amygdalus dulcis</name>
    <dbReference type="NCBI Taxonomy" id="3755"/>
    <lineage>
        <taxon>Eukaryota</taxon>
        <taxon>Viridiplantae</taxon>
        <taxon>Streptophyta</taxon>
        <taxon>Embryophyta</taxon>
        <taxon>Tracheophyta</taxon>
        <taxon>Spermatophyta</taxon>
        <taxon>Magnoliopsida</taxon>
        <taxon>eudicotyledons</taxon>
        <taxon>Gunneridae</taxon>
        <taxon>Pentapetalae</taxon>
        <taxon>rosids</taxon>
        <taxon>fabids</taxon>
        <taxon>Rosales</taxon>
        <taxon>Rosaceae</taxon>
        <taxon>Amygdaloideae</taxon>
        <taxon>Amygdaleae</taxon>
        <taxon>Prunus</taxon>
    </lineage>
</organism>
<evidence type="ECO:0000313" key="4">
    <source>
        <dbReference type="Proteomes" id="UP000327085"/>
    </source>
</evidence>
<evidence type="ECO:0000256" key="1">
    <source>
        <dbReference type="SAM" id="MobiDB-lite"/>
    </source>
</evidence>